<evidence type="ECO:0000256" key="9">
    <source>
        <dbReference type="ARBA" id="ARBA00042134"/>
    </source>
</evidence>
<dbReference type="Proteomes" id="UP000789396">
    <property type="component" value="Unassembled WGS sequence"/>
</dbReference>
<evidence type="ECO:0000256" key="2">
    <source>
        <dbReference type="ARBA" id="ARBA00004371"/>
    </source>
</evidence>
<reference evidence="11" key="1">
    <citation type="submission" date="2021-06" db="EMBL/GenBank/DDBJ databases">
        <authorList>
            <person name="Kallberg Y."/>
            <person name="Tangrot J."/>
            <person name="Rosling A."/>
        </authorList>
    </citation>
    <scope>NUCLEOTIDE SEQUENCE</scope>
    <source>
        <strain evidence="11">IN212</strain>
    </source>
</reference>
<dbReference type="EMBL" id="CAJVPZ010020630">
    <property type="protein sequence ID" value="CAG8701678.1"/>
    <property type="molecule type" value="Genomic_DNA"/>
</dbReference>
<sequence length="345" mass="39395">NASGAHYLDILSEFSEEEKTTLLKVFAEFSSGNSYIQTAKTEVMATSIKNCFPTTIGESLKNGFVTYLQSMSSFHSSTSIVITEPGFISSIHKLVKTMPIDRSQAIHLIGQLSQGTLKDFVREVVRAALPYWFEGCYPPKQKQSTKESNKLFKEDMYLIDLIILRPKIKSKEKEDDELLTKIIKEAEIEGYFDQDGYIFGGFAYEDWKQNSKFSGDKKNFLFSIRPKLRCYPTTGYNNNFQYLNFGAKTLPNGGLWIDSDFIHGHSKAAPLSSTYGNPRLSKQEYFLIDEVEVRPTKIDLDEIPKGLKRSVLDNHPEELDLLEMATGRKMYSKDVREPDEFPEEE</sequence>
<dbReference type="GO" id="GO:0006979">
    <property type="term" value="P:response to oxidative stress"/>
    <property type="evidence" value="ECO:0007669"/>
    <property type="project" value="TreeGrafter"/>
</dbReference>
<keyword evidence="12" id="KW-1185">Reference proteome</keyword>
<evidence type="ECO:0000256" key="8">
    <source>
        <dbReference type="ARBA" id="ARBA00041780"/>
    </source>
</evidence>
<comment type="caution">
    <text evidence="11">The sequence shown here is derived from an EMBL/GenBank/DDBJ whole genome shotgun (WGS) entry which is preliminary data.</text>
</comment>
<dbReference type="Pfam" id="PF07534">
    <property type="entry name" value="TLD"/>
    <property type="match status" value="1"/>
</dbReference>
<keyword evidence="5" id="KW-0472">Membrane</keyword>
<dbReference type="InterPro" id="IPR006571">
    <property type="entry name" value="TLDc_dom"/>
</dbReference>
<evidence type="ECO:0000256" key="5">
    <source>
        <dbReference type="ARBA" id="ARBA00023136"/>
    </source>
</evidence>
<evidence type="ECO:0000313" key="12">
    <source>
        <dbReference type="Proteomes" id="UP000789396"/>
    </source>
</evidence>
<evidence type="ECO:0000256" key="3">
    <source>
        <dbReference type="ARBA" id="ARBA00004496"/>
    </source>
</evidence>
<accession>A0A9N9HRM4</accession>
<gene>
    <name evidence="11" type="ORF">RFULGI_LOCUS10437</name>
</gene>
<evidence type="ECO:0000256" key="7">
    <source>
        <dbReference type="ARBA" id="ARBA00039594"/>
    </source>
</evidence>
<comment type="subcellular location">
    <subcellularLocation>
        <location evidence="3">Cytoplasm</location>
    </subcellularLocation>
    <subcellularLocation>
        <location evidence="2">Lysosome</location>
    </subcellularLocation>
    <subcellularLocation>
        <location evidence="1">Membrane</location>
    </subcellularLocation>
</comment>
<evidence type="ECO:0000256" key="1">
    <source>
        <dbReference type="ARBA" id="ARBA00004370"/>
    </source>
</evidence>
<protein>
    <recommendedName>
        <fullName evidence="7">MTOR-associated protein MEAK7</fullName>
    </recommendedName>
    <alternativeName>
        <fullName evidence="9">TBC/LysM-associated domain-containing protein 1</fullName>
    </alternativeName>
    <alternativeName>
        <fullName evidence="8">TLD domain-containing protein 1</fullName>
    </alternativeName>
</protein>
<organism evidence="11 12">
    <name type="scientific">Racocetra fulgida</name>
    <dbReference type="NCBI Taxonomy" id="60492"/>
    <lineage>
        <taxon>Eukaryota</taxon>
        <taxon>Fungi</taxon>
        <taxon>Fungi incertae sedis</taxon>
        <taxon>Mucoromycota</taxon>
        <taxon>Glomeromycotina</taxon>
        <taxon>Glomeromycetes</taxon>
        <taxon>Diversisporales</taxon>
        <taxon>Gigasporaceae</taxon>
        <taxon>Racocetra</taxon>
    </lineage>
</organism>
<dbReference type="PROSITE" id="PS51886">
    <property type="entry name" value="TLDC"/>
    <property type="match status" value="1"/>
</dbReference>
<dbReference type="GO" id="GO:0005634">
    <property type="term" value="C:nucleus"/>
    <property type="evidence" value="ECO:0007669"/>
    <property type="project" value="TreeGrafter"/>
</dbReference>
<dbReference type="GO" id="GO:0005737">
    <property type="term" value="C:cytoplasm"/>
    <property type="evidence" value="ECO:0007669"/>
    <property type="project" value="UniProtKB-SubCell"/>
</dbReference>
<evidence type="ECO:0000256" key="6">
    <source>
        <dbReference type="ARBA" id="ARBA00023228"/>
    </source>
</evidence>
<dbReference type="SMART" id="SM00584">
    <property type="entry name" value="TLDc"/>
    <property type="match status" value="1"/>
</dbReference>
<dbReference type="PANTHER" id="PTHR23354:SF131">
    <property type="entry name" value="MTOR-ASSOCIATED PROTEIN MEAK7"/>
    <property type="match status" value="1"/>
</dbReference>
<dbReference type="AlphaFoldDB" id="A0A9N9HRM4"/>
<keyword evidence="6" id="KW-0458">Lysosome</keyword>
<dbReference type="PANTHER" id="PTHR23354">
    <property type="entry name" value="NUCLEOLAR PROTEIN 7/ESTROGEN RECEPTOR COACTIVATOR-RELATED"/>
    <property type="match status" value="1"/>
</dbReference>
<feature type="domain" description="TLDc" evidence="10">
    <location>
        <begin position="123"/>
        <end position="297"/>
    </location>
</feature>
<proteinExistence type="predicted"/>
<evidence type="ECO:0000259" key="10">
    <source>
        <dbReference type="PROSITE" id="PS51886"/>
    </source>
</evidence>
<dbReference type="OrthoDB" id="26679at2759"/>
<dbReference type="GO" id="GO:0016020">
    <property type="term" value="C:membrane"/>
    <property type="evidence" value="ECO:0007669"/>
    <property type="project" value="UniProtKB-SubCell"/>
</dbReference>
<keyword evidence="4" id="KW-0963">Cytoplasm</keyword>
<feature type="non-terminal residue" evidence="11">
    <location>
        <position position="1"/>
    </location>
</feature>
<name>A0A9N9HRM4_9GLOM</name>
<evidence type="ECO:0000313" key="11">
    <source>
        <dbReference type="EMBL" id="CAG8701678.1"/>
    </source>
</evidence>
<evidence type="ECO:0000256" key="4">
    <source>
        <dbReference type="ARBA" id="ARBA00022490"/>
    </source>
</evidence>